<dbReference type="PROSITE" id="PS51257">
    <property type="entry name" value="PROKAR_LIPOPROTEIN"/>
    <property type="match status" value="1"/>
</dbReference>
<feature type="chain" id="PRO_5030859949" description="Low molecular weight antigen MTB12-like C-terminal domain-containing protein" evidence="4">
    <location>
        <begin position="29"/>
        <end position="175"/>
    </location>
</feature>
<dbReference type="InterPro" id="IPR058644">
    <property type="entry name" value="Mtb12-like_C"/>
</dbReference>
<comment type="caution">
    <text evidence="6">The sequence shown here is derived from an EMBL/GenBank/DDBJ whole genome shotgun (WGS) entry which is preliminary data.</text>
</comment>
<keyword evidence="7" id="KW-1185">Reference proteome</keyword>
<evidence type="ECO:0000313" key="6">
    <source>
        <dbReference type="EMBL" id="MBB4985407.1"/>
    </source>
</evidence>
<protein>
    <recommendedName>
        <fullName evidence="5">Low molecular weight antigen MTB12-like C-terminal domain-containing protein</fullName>
    </recommendedName>
</protein>
<feature type="signal peptide" evidence="4">
    <location>
        <begin position="1"/>
        <end position="28"/>
    </location>
</feature>
<dbReference type="EMBL" id="JACHJY010000010">
    <property type="protein sequence ID" value="MBB4985407.1"/>
    <property type="molecule type" value="Genomic_DNA"/>
</dbReference>
<dbReference type="Proteomes" id="UP000582643">
    <property type="component" value="Unassembled WGS sequence"/>
</dbReference>
<evidence type="ECO:0000259" key="5">
    <source>
        <dbReference type="Pfam" id="PF26580"/>
    </source>
</evidence>
<feature type="domain" description="Low molecular weight antigen MTB12-like C-terminal" evidence="5">
    <location>
        <begin position="61"/>
        <end position="170"/>
    </location>
</feature>
<comment type="similarity">
    <text evidence="2">Belongs to the MTB12 family.</text>
</comment>
<evidence type="ECO:0000256" key="3">
    <source>
        <dbReference type="SAM" id="MobiDB-lite"/>
    </source>
</evidence>
<feature type="compositionally biased region" description="Low complexity" evidence="3">
    <location>
        <begin position="40"/>
        <end position="63"/>
    </location>
</feature>
<sequence length="175" mass="17559">MVDVRRGGRSRLAVLGAVAVLALAPAVAACSDNGGGKSGGTTSSSPASPSSPPTADRPTDPAAAKAQITRNWTAFFDPKTPVAEKVKLLENGEQMRPVLGAFAGDKNAAMTSAKVTGIEFTSATGANVTYDLLVGGAPALTGSQGTSVLQDNTWKVSVKTLCGLVELSGVTVPGC</sequence>
<dbReference type="Pfam" id="PF26580">
    <property type="entry name" value="Mtb12_C"/>
    <property type="match status" value="1"/>
</dbReference>
<proteinExistence type="inferred from homology"/>
<keyword evidence="1 4" id="KW-0732">Signal</keyword>
<dbReference type="AlphaFoldDB" id="A0A7W7U712"/>
<evidence type="ECO:0000313" key="7">
    <source>
        <dbReference type="Proteomes" id="UP000582643"/>
    </source>
</evidence>
<accession>A0A7W7U712</accession>
<feature type="region of interest" description="Disordered" evidence="3">
    <location>
        <begin position="33"/>
        <end position="63"/>
    </location>
</feature>
<reference evidence="6 7" key="1">
    <citation type="submission" date="2020-08" db="EMBL/GenBank/DDBJ databases">
        <title>Genomic Encyclopedia of Type Strains, Phase III (KMG-III): the genomes of soil and plant-associated and newly described type strains.</title>
        <authorList>
            <person name="Whitman W."/>
        </authorList>
    </citation>
    <scope>NUCLEOTIDE SEQUENCE [LARGE SCALE GENOMIC DNA]</scope>
    <source>
        <strain evidence="6 7">SFB5A</strain>
    </source>
</reference>
<evidence type="ECO:0000256" key="1">
    <source>
        <dbReference type="ARBA" id="ARBA00022729"/>
    </source>
</evidence>
<organism evidence="6 7">
    <name type="scientific">Streptomyces nymphaeiformis</name>
    <dbReference type="NCBI Taxonomy" id="2663842"/>
    <lineage>
        <taxon>Bacteria</taxon>
        <taxon>Bacillati</taxon>
        <taxon>Actinomycetota</taxon>
        <taxon>Actinomycetes</taxon>
        <taxon>Kitasatosporales</taxon>
        <taxon>Streptomycetaceae</taxon>
        <taxon>Streptomyces</taxon>
    </lineage>
</organism>
<evidence type="ECO:0000256" key="2">
    <source>
        <dbReference type="ARBA" id="ARBA00093774"/>
    </source>
</evidence>
<name>A0A7W7U712_9ACTN</name>
<dbReference type="RefSeq" id="WP_221518730.1">
    <property type="nucleotide sequence ID" value="NZ_JACHJY010000010.1"/>
</dbReference>
<evidence type="ECO:0000256" key="4">
    <source>
        <dbReference type="SAM" id="SignalP"/>
    </source>
</evidence>
<gene>
    <name evidence="6" type="ORF">GGE06_006359</name>
</gene>